<comment type="caution">
    <text evidence="6">The sequence shown here is derived from an EMBL/GenBank/DDBJ whole genome shotgun (WGS) entry which is preliminary data.</text>
</comment>
<dbReference type="GO" id="GO:0016491">
    <property type="term" value="F:oxidoreductase activity"/>
    <property type="evidence" value="ECO:0007669"/>
    <property type="project" value="UniProtKB-KW"/>
</dbReference>
<accession>A0A2T7UX16</accession>
<evidence type="ECO:0000259" key="5">
    <source>
        <dbReference type="Pfam" id="PF00890"/>
    </source>
</evidence>
<sequence length="493" mass="52420">MTSASADWDLSADLVVVGFGCAGLAAAITGWRAGAEVLVLEKQAEGAHTPSTRMSGGMMMAVTDPGPATDYLDRCAGGMVPRGISEAWAERAVGLIDWLTGIAPELDLRRVGGAEHPAFPGAEAFGVYQPGGAKTRLDLNGKAGPFLWEKLAQNFHAKTGVPILWDSPADRLIRDGAGRVIGVETTAGLRVEARKGVVLTCGGYLHNAQMKRDFLRTWPVYFYGNPGNTGDGVRMAQEVGADLWHMNQMIGRAIGNFTLEDGSDLSVMLFLNPPGYVITDRNGRRFADESTQANLLHGFYYHLLAYDPETGETPRNPCYWFFDERRRQAGMLTLPSVGVHAVGIYRWSEDNSAEIERGWIASGATIAEAARAAGLADPDGAEAEIAAYNAACHAGTPDPFGRPAETMVPVDQGPFYCVRLYPGGSNTTGGPRRDAGARILDTRGAPIPGLYAAGELGQATGMLYPSDGSNLSEGFCFGQIAAESALADAEGRV</sequence>
<keyword evidence="7" id="KW-1185">Reference proteome</keyword>
<dbReference type="InterPro" id="IPR003953">
    <property type="entry name" value="FAD-dep_OxRdtase_2_FAD-bd"/>
</dbReference>
<name>A0A2T7UX16_9RHOB</name>
<dbReference type="InterPro" id="IPR036188">
    <property type="entry name" value="FAD/NAD-bd_sf"/>
</dbReference>
<keyword evidence="4" id="KW-0560">Oxidoreductase</keyword>
<evidence type="ECO:0000256" key="4">
    <source>
        <dbReference type="ARBA" id="ARBA00023002"/>
    </source>
</evidence>
<feature type="domain" description="FAD-dependent oxidoreductase 2 FAD-binding" evidence="5">
    <location>
        <begin position="13"/>
        <end position="470"/>
    </location>
</feature>
<dbReference type="Gene3D" id="3.50.50.60">
    <property type="entry name" value="FAD/NAD(P)-binding domain"/>
    <property type="match status" value="2"/>
</dbReference>
<comment type="cofactor">
    <cofactor evidence="1">
        <name>FAD</name>
        <dbReference type="ChEBI" id="CHEBI:57692"/>
    </cofactor>
</comment>
<dbReference type="InterPro" id="IPR050315">
    <property type="entry name" value="FAD-oxidoreductase_2"/>
</dbReference>
<dbReference type="RefSeq" id="WP_107749614.1">
    <property type="nucleotide sequence ID" value="NZ_QBKF01000001.1"/>
</dbReference>
<dbReference type="GO" id="GO:0008202">
    <property type="term" value="P:steroid metabolic process"/>
    <property type="evidence" value="ECO:0007669"/>
    <property type="project" value="UniProtKB-ARBA"/>
</dbReference>
<evidence type="ECO:0000313" key="6">
    <source>
        <dbReference type="EMBL" id="PVE49111.1"/>
    </source>
</evidence>
<reference evidence="6 7" key="1">
    <citation type="journal article" date="2011" name="Syst. Appl. Microbiol.">
        <title>Defluviimonas denitrificans gen. nov., sp. nov., and Pararhodobacter aggregans gen. nov., sp. nov., non-phototrophic Rhodobacteraceae from the biofilter of a marine aquaculture.</title>
        <authorList>
            <person name="Foesel B.U."/>
            <person name="Drake H.L."/>
            <person name="Schramm A."/>
        </authorList>
    </citation>
    <scope>NUCLEOTIDE SEQUENCE [LARGE SCALE GENOMIC DNA]</scope>
    <source>
        <strain evidence="6 7">D1-19</strain>
    </source>
</reference>
<evidence type="ECO:0000313" key="7">
    <source>
        <dbReference type="Proteomes" id="UP000244810"/>
    </source>
</evidence>
<dbReference type="Gene3D" id="3.90.700.10">
    <property type="entry name" value="Succinate dehydrogenase/fumarate reductase flavoprotein, catalytic domain"/>
    <property type="match status" value="1"/>
</dbReference>
<dbReference type="Pfam" id="PF00890">
    <property type="entry name" value="FAD_binding_2"/>
    <property type="match status" value="1"/>
</dbReference>
<protein>
    <recommendedName>
        <fullName evidence="5">FAD-dependent oxidoreductase 2 FAD-binding domain-containing protein</fullName>
    </recommendedName>
</protein>
<dbReference type="OrthoDB" id="3178130at2"/>
<dbReference type="InterPro" id="IPR027477">
    <property type="entry name" value="Succ_DH/fumarate_Rdtase_cat_sf"/>
</dbReference>
<dbReference type="PANTHER" id="PTHR43400">
    <property type="entry name" value="FUMARATE REDUCTASE"/>
    <property type="match status" value="1"/>
</dbReference>
<organism evidence="6 7">
    <name type="scientific">Pararhodobacter aggregans</name>
    <dbReference type="NCBI Taxonomy" id="404875"/>
    <lineage>
        <taxon>Bacteria</taxon>
        <taxon>Pseudomonadati</taxon>
        <taxon>Pseudomonadota</taxon>
        <taxon>Alphaproteobacteria</taxon>
        <taxon>Rhodobacterales</taxon>
        <taxon>Paracoccaceae</taxon>
        <taxon>Pararhodobacter</taxon>
    </lineage>
</organism>
<evidence type="ECO:0000256" key="2">
    <source>
        <dbReference type="ARBA" id="ARBA00022630"/>
    </source>
</evidence>
<proteinExistence type="predicted"/>
<keyword evidence="3" id="KW-0274">FAD</keyword>
<keyword evidence="2" id="KW-0285">Flavoprotein</keyword>
<dbReference type="SUPFAM" id="SSF56425">
    <property type="entry name" value="Succinate dehydrogenase/fumarate reductase flavoprotein, catalytic domain"/>
    <property type="match status" value="1"/>
</dbReference>
<evidence type="ECO:0000256" key="3">
    <source>
        <dbReference type="ARBA" id="ARBA00022827"/>
    </source>
</evidence>
<gene>
    <name evidence="6" type="ORF">DDE23_01515</name>
</gene>
<dbReference type="EMBL" id="QDDR01000001">
    <property type="protein sequence ID" value="PVE49111.1"/>
    <property type="molecule type" value="Genomic_DNA"/>
</dbReference>
<dbReference type="PANTHER" id="PTHR43400:SF10">
    <property type="entry name" value="3-OXOSTEROID 1-DEHYDROGENASE"/>
    <property type="match status" value="1"/>
</dbReference>
<dbReference type="AlphaFoldDB" id="A0A2T7UX16"/>
<dbReference type="SUPFAM" id="SSF51905">
    <property type="entry name" value="FAD/NAD(P)-binding domain"/>
    <property type="match status" value="1"/>
</dbReference>
<evidence type="ECO:0000256" key="1">
    <source>
        <dbReference type="ARBA" id="ARBA00001974"/>
    </source>
</evidence>
<dbReference type="Proteomes" id="UP000244810">
    <property type="component" value="Unassembled WGS sequence"/>
</dbReference>